<evidence type="ECO:0000313" key="3">
    <source>
        <dbReference type="Proteomes" id="UP001159387"/>
    </source>
</evidence>
<dbReference type="Proteomes" id="UP001159387">
    <property type="component" value="Unassembled WGS sequence"/>
</dbReference>
<dbReference type="AlphaFoldDB" id="A0AA43KCE2"/>
<keyword evidence="3" id="KW-1185">Reference proteome</keyword>
<reference evidence="2 3" key="1">
    <citation type="journal article" date="2023" name="J. Phycol.">
        <title>Chrysosporum ovalisporum is synonymous with the true-branching cyanobacterium Umezakia natans (Nostocales/Aphanizomenonaceae).</title>
        <authorList>
            <person name="McGregor G.B."/>
            <person name="Sendall B.C."/>
            <person name="Niiyama Y."/>
            <person name="Tuji A."/>
            <person name="Willis A."/>
        </authorList>
    </citation>
    <scope>NUCLEOTIDE SEQUENCE [LARGE SCALE GENOMIC DNA]</scope>
    <source>
        <strain evidence="2 3">ANA360D</strain>
    </source>
</reference>
<organism evidence="2 3">
    <name type="scientific">Chrysosporum bergii ANA360D</name>
    <dbReference type="NCBI Taxonomy" id="617107"/>
    <lineage>
        <taxon>Bacteria</taxon>
        <taxon>Bacillati</taxon>
        <taxon>Cyanobacteriota</taxon>
        <taxon>Cyanophyceae</taxon>
        <taxon>Nostocales</taxon>
        <taxon>Nodulariaceae</taxon>
        <taxon>Chrysosporum</taxon>
    </lineage>
</organism>
<feature type="compositionally biased region" description="Low complexity" evidence="1">
    <location>
        <begin position="115"/>
        <end position="127"/>
    </location>
</feature>
<evidence type="ECO:0000313" key="2">
    <source>
        <dbReference type="EMBL" id="MDH6060915.1"/>
    </source>
</evidence>
<evidence type="ECO:0000256" key="1">
    <source>
        <dbReference type="SAM" id="MobiDB-lite"/>
    </source>
</evidence>
<dbReference type="RefSeq" id="WP_280654905.1">
    <property type="nucleotide sequence ID" value="NZ_JANQDH010000072.1"/>
</dbReference>
<comment type="caution">
    <text evidence="2">The sequence shown here is derived from an EMBL/GenBank/DDBJ whole genome shotgun (WGS) entry which is preliminary data.</text>
</comment>
<dbReference type="EMBL" id="JANQDH010000072">
    <property type="protein sequence ID" value="MDH6060915.1"/>
    <property type="molecule type" value="Genomic_DNA"/>
</dbReference>
<name>A0AA43KCE2_9CYAN</name>
<feature type="region of interest" description="Disordered" evidence="1">
    <location>
        <begin position="105"/>
        <end position="127"/>
    </location>
</feature>
<accession>A0AA43KCE2</accession>
<gene>
    <name evidence="2" type="ORF">NWP17_10760</name>
</gene>
<sequence length="127" mass="15199">MEPMETNQLLEAFIQVVREQDYVFSQQAISSIPQLLEQIEQLRHHTFDTVADIARLWYIQYPDVRDAVLDAVFSQEREIDRVRRTAPANQEYMLENRSRVVREELEKLHRRYNEQTPPNQTNQTNNP</sequence>
<proteinExistence type="predicted"/>
<protein>
    <submittedName>
        <fullName evidence="2">Uncharacterized protein</fullName>
    </submittedName>
</protein>